<dbReference type="OrthoDB" id="26094at2759"/>
<dbReference type="PANTHER" id="PTHR10445">
    <property type="entry name" value="GENERAL TRANSCRIPTION FACTOR IIF SUBUNIT 2"/>
    <property type="match status" value="1"/>
</dbReference>
<accession>A0A443SB35</accession>
<evidence type="ECO:0000256" key="6">
    <source>
        <dbReference type="ARBA" id="ARBA00023163"/>
    </source>
</evidence>
<dbReference type="GO" id="GO:0006368">
    <property type="term" value="P:transcription elongation by RNA polymerase II"/>
    <property type="evidence" value="ECO:0007669"/>
    <property type="project" value="UniProtKB-ARBA"/>
</dbReference>
<dbReference type="GO" id="GO:0003743">
    <property type="term" value="F:translation initiation factor activity"/>
    <property type="evidence" value="ECO:0007669"/>
    <property type="project" value="UniProtKB-KW"/>
</dbReference>
<evidence type="ECO:0000256" key="5">
    <source>
        <dbReference type="ARBA" id="ARBA00023125"/>
    </source>
</evidence>
<feature type="region of interest" description="Disordered" evidence="10">
    <location>
        <begin position="46"/>
        <end position="99"/>
    </location>
</feature>
<dbReference type="InterPro" id="IPR011039">
    <property type="entry name" value="TFIIF_interaction"/>
</dbReference>
<dbReference type="GO" id="GO:0005674">
    <property type="term" value="C:transcription factor TFIIF complex"/>
    <property type="evidence" value="ECO:0007669"/>
    <property type="project" value="InterPro"/>
</dbReference>
<dbReference type="InterPro" id="IPR036388">
    <property type="entry name" value="WH-like_DNA-bd_sf"/>
</dbReference>
<dbReference type="InterPro" id="IPR040450">
    <property type="entry name" value="TFIIF_beta_HTH"/>
</dbReference>
<dbReference type="GO" id="GO:0003677">
    <property type="term" value="F:DNA binding"/>
    <property type="evidence" value="ECO:0007669"/>
    <property type="project" value="UniProtKB-UniRule"/>
</dbReference>
<dbReference type="Pfam" id="PF02270">
    <property type="entry name" value="TFIIF_beta"/>
    <property type="match status" value="1"/>
</dbReference>
<gene>
    <name evidence="13" type="ORF">B4U80_06231</name>
</gene>
<protein>
    <recommendedName>
        <fullName evidence="3 9">General transcription factor IIF subunit 2</fullName>
    </recommendedName>
    <alternativeName>
        <fullName evidence="8 9">Transcription initiation factor IIF subunit beta</fullName>
    </alternativeName>
</protein>
<dbReference type="GO" id="GO:0006367">
    <property type="term" value="P:transcription initiation at RNA polymerase II promoter"/>
    <property type="evidence" value="ECO:0007669"/>
    <property type="project" value="UniProtKB-UniRule"/>
</dbReference>
<keyword evidence="4 9" id="KW-0805">Transcription regulation</keyword>
<evidence type="ECO:0000313" key="13">
    <source>
        <dbReference type="EMBL" id="RWS24700.1"/>
    </source>
</evidence>
<keyword evidence="5 9" id="KW-0238">DNA-binding</keyword>
<dbReference type="EMBL" id="NCKV01004519">
    <property type="protein sequence ID" value="RWS24700.1"/>
    <property type="molecule type" value="Genomic_DNA"/>
</dbReference>
<name>A0A443SB35_9ACAR</name>
<keyword evidence="14" id="KW-1185">Reference proteome</keyword>
<keyword evidence="7 9" id="KW-0539">Nucleus</keyword>
<evidence type="ECO:0000256" key="9">
    <source>
        <dbReference type="PIRNR" id="PIRNR015849"/>
    </source>
</evidence>
<dbReference type="Proteomes" id="UP000288716">
    <property type="component" value="Unassembled WGS sequence"/>
</dbReference>
<comment type="subcellular location">
    <subcellularLocation>
        <location evidence="1 9">Nucleus</location>
    </subcellularLocation>
</comment>
<dbReference type="STRING" id="299467.A0A443SB35"/>
<evidence type="ECO:0000259" key="11">
    <source>
        <dbReference type="Pfam" id="PF02270"/>
    </source>
</evidence>
<evidence type="ECO:0000256" key="1">
    <source>
        <dbReference type="ARBA" id="ARBA00004123"/>
    </source>
</evidence>
<evidence type="ECO:0000256" key="7">
    <source>
        <dbReference type="ARBA" id="ARBA00023242"/>
    </source>
</evidence>
<dbReference type="InterPro" id="IPR003196">
    <property type="entry name" value="TFIIF_beta"/>
</dbReference>
<evidence type="ECO:0000256" key="10">
    <source>
        <dbReference type="SAM" id="MobiDB-lite"/>
    </source>
</evidence>
<organism evidence="13 14">
    <name type="scientific">Leptotrombidium deliense</name>
    <dbReference type="NCBI Taxonomy" id="299467"/>
    <lineage>
        <taxon>Eukaryota</taxon>
        <taxon>Metazoa</taxon>
        <taxon>Ecdysozoa</taxon>
        <taxon>Arthropoda</taxon>
        <taxon>Chelicerata</taxon>
        <taxon>Arachnida</taxon>
        <taxon>Acari</taxon>
        <taxon>Acariformes</taxon>
        <taxon>Trombidiformes</taxon>
        <taxon>Prostigmata</taxon>
        <taxon>Anystina</taxon>
        <taxon>Parasitengona</taxon>
        <taxon>Trombiculoidea</taxon>
        <taxon>Trombiculidae</taxon>
        <taxon>Leptotrombidium</taxon>
    </lineage>
</organism>
<dbReference type="PANTHER" id="PTHR10445:SF0">
    <property type="entry name" value="GENERAL TRANSCRIPTION FACTOR IIF SUBUNIT 2"/>
    <property type="match status" value="1"/>
</dbReference>
<dbReference type="AlphaFoldDB" id="A0A443SB35"/>
<reference evidence="13 14" key="1">
    <citation type="journal article" date="2018" name="Gigascience">
        <title>Genomes of trombidid mites reveal novel predicted allergens and laterally-transferred genes associated with secondary metabolism.</title>
        <authorList>
            <person name="Dong X."/>
            <person name="Chaisiri K."/>
            <person name="Xia D."/>
            <person name="Armstrong S.D."/>
            <person name="Fang Y."/>
            <person name="Donnelly M.J."/>
            <person name="Kadowaki T."/>
            <person name="McGarry J.W."/>
            <person name="Darby A.C."/>
            <person name="Makepeace B.L."/>
        </authorList>
    </citation>
    <scope>NUCLEOTIDE SEQUENCE [LARGE SCALE GENOMIC DNA]</scope>
    <source>
        <strain evidence="13">UoL-UT</strain>
    </source>
</reference>
<dbReference type="Gene3D" id="1.10.10.10">
    <property type="entry name" value="Winged helix-like DNA-binding domain superfamily/Winged helix DNA-binding domain"/>
    <property type="match status" value="1"/>
</dbReference>
<evidence type="ECO:0000256" key="2">
    <source>
        <dbReference type="ARBA" id="ARBA00009543"/>
    </source>
</evidence>
<comment type="caution">
    <text evidence="13">The sequence shown here is derived from an EMBL/GenBank/DDBJ whole genome shotgun (WGS) entry which is preliminary data.</text>
</comment>
<comment type="similarity">
    <text evidence="2 9">Belongs to the TFIIF beta subunit family.</text>
</comment>
<keyword evidence="6 9" id="KW-0804">Transcription</keyword>
<dbReference type="SUPFAM" id="SSF46785">
    <property type="entry name" value="Winged helix' DNA-binding domain"/>
    <property type="match status" value="1"/>
</dbReference>
<dbReference type="InterPro" id="IPR040504">
    <property type="entry name" value="TFIIF_beta_N"/>
</dbReference>
<dbReference type="InterPro" id="IPR036390">
    <property type="entry name" value="WH_DNA-bd_sf"/>
</dbReference>
<evidence type="ECO:0000259" key="12">
    <source>
        <dbReference type="Pfam" id="PF17683"/>
    </source>
</evidence>
<keyword evidence="13" id="KW-0396">Initiation factor</keyword>
<evidence type="ECO:0000256" key="3">
    <source>
        <dbReference type="ARBA" id="ARBA00020815"/>
    </source>
</evidence>
<dbReference type="SUPFAM" id="SSF50916">
    <property type="entry name" value="Rap30/74 interaction domains"/>
    <property type="match status" value="1"/>
</dbReference>
<dbReference type="FunFam" id="1.10.10.10:FF:000035">
    <property type="entry name" value="General transcription factor IIF subunit 2"/>
    <property type="match status" value="1"/>
</dbReference>
<dbReference type="Pfam" id="PF17683">
    <property type="entry name" value="TFIIF_beta_N"/>
    <property type="match status" value="1"/>
</dbReference>
<sequence>MSKDSNSDRDLNIDNAKRGVWLVKVPKYISSRWEKAAAMSEVGRLKITKGPGGKPEILFDLSDDLLTKKEPKSSGSKDKGKKEAEKSKEPDIPKEHRFTISDISNQHLAVFSHVKDEKASGVLSIEGNVVQKGECRPMMGDNQYMKLKMKSIVDARQPTRLVQKLDKAVVNYKPIAAHKADIEFEQKRKSEGKKSREDKDKVMDTLFAAFEKHQYYNIKDLERITRQPIPYLKEILKEICVYNAKNPHKNMWELKPEYRHYNSDKS</sequence>
<feature type="domain" description="TFIIF beta subunit HTH" evidence="11">
    <location>
        <begin position="196"/>
        <end position="259"/>
    </location>
</feature>
<dbReference type="VEuPathDB" id="VectorBase:LDEU007338"/>
<evidence type="ECO:0000256" key="8">
    <source>
        <dbReference type="ARBA" id="ARBA00033388"/>
    </source>
</evidence>
<proteinExistence type="inferred from homology"/>
<dbReference type="PIRSF" id="PIRSF015849">
    <property type="entry name" value="TFIIF-beta"/>
    <property type="match status" value="1"/>
</dbReference>
<evidence type="ECO:0000256" key="4">
    <source>
        <dbReference type="ARBA" id="ARBA00023015"/>
    </source>
</evidence>
<feature type="domain" description="TFIIF beta subunit N-terminal" evidence="12">
    <location>
        <begin position="18"/>
        <end position="121"/>
    </location>
</feature>
<dbReference type="CDD" id="cd07980">
    <property type="entry name" value="TFIIF_beta"/>
    <property type="match status" value="1"/>
</dbReference>
<evidence type="ECO:0000313" key="14">
    <source>
        <dbReference type="Proteomes" id="UP000288716"/>
    </source>
</evidence>
<keyword evidence="13" id="KW-0648">Protein biosynthesis</keyword>
<comment type="function">
    <text evidence="9">TFIIF is a general transcription initiation factor that binds to RNA polymerase II and helps to recruit it to the initiation complex in collaboration with TFIIB.</text>
</comment>
<feature type="compositionally biased region" description="Basic and acidic residues" evidence="10">
    <location>
        <begin position="65"/>
        <end position="99"/>
    </location>
</feature>